<dbReference type="AlphaFoldDB" id="A0A4R0MK39"/>
<name>A0A4R0MK39_9SPHI</name>
<reference evidence="1 2" key="1">
    <citation type="submission" date="2019-02" db="EMBL/GenBank/DDBJ databases">
        <title>Pedobacter sp. RP-1-13 sp. nov., isolated from Arctic soil.</title>
        <authorList>
            <person name="Dahal R.H."/>
        </authorList>
    </citation>
    <scope>NUCLEOTIDE SEQUENCE [LARGE SCALE GENOMIC DNA]</scope>
    <source>
        <strain evidence="1 2">RP-1-13</strain>
    </source>
</reference>
<organism evidence="1 2">
    <name type="scientific">Pedobacter frigiditerrae</name>
    <dbReference type="NCBI Taxonomy" id="2530452"/>
    <lineage>
        <taxon>Bacteria</taxon>
        <taxon>Pseudomonadati</taxon>
        <taxon>Bacteroidota</taxon>
        <taxon>Sphingobacteriia</taxon>
        <taxon>Sphingobacteriales</taxon>
        <taxon>Sphingobacteriaceae</taxon>
        <taxon>Pedobacter</taxon>
    </lineage>
</organism>
<protein>
    <submittedName>
        <fullName evidence="1">Uncharacterized protein</fullName>
    </submittedName>
</protein>
<evidence type="ECO:0000313" key="2">
    <source>
        <dbReference type="Proteomes" id="UP000292884"/>
    </source>
</evidence>
<accession>A0A4R0MK39</accession>
<evidence type="ECO:0000313" key="1">
    <source>
        <dbReference type="EMBL" id="TCC86968.1"/>
    </source>
</evidence>
<sequence length="162" mass="18569">MKNEIKNIVVSILIIFTFSAARSDNQTNELLYITHVNKLKLTTVDSKCGEWGGDKRIVTIYRDSFKGQLLADYVEETKDCNSDKKNKITKSIKRIKLNQQDKSLIISCINELFANKLNREDYPSHSGLLNQALLTDSSINIQDFPAKKWEKFTLLITKLKAK</sequence>
<dbReference type="OrthoDB" id="881550at2"/>
<gene>
    <name evidence="1" type="ORF">EZ428_22445</name>
</gene>
<proteinExistence type="predicted"/>
<dbReference type="Proteomes" id="UP000292884">
    <property type="component" value="Unassembled WGS sequence"/>
</dbReference>
<dbReference type="RefSeq" id="WP_131555586.1">
    <property type="nucleotide sequence ID" value="NZ_SJSK01000008.1"/>
</dbReference>
<comment type="caution">
    <text evidence="1">The sequence shown here is derived from an EMBL/GenBank/DDBJ whole genome shotgun (WGS) entry which is preliminary data.</text>
</comment>
<keyword evidence="2" id="KW-1185">Reference proteome</keyword>
<dbReference type="EMBL" id="SJSK01000008">
    <property type="protein sequence ID" value="TCC86968.1"/>
    <property type="molecule type" value="Genomic_DNA"/>
</dbReference>